<evidence type="ECO:0000313" key="1">
    <source>
        <dbReference type="EMBL" id="OSI16217.1"/>
    </source>
</evidence>
<sequence length="136" mass="16037">MDKLNIQPLSNAVMRLQEGWQRYLQDISDTQIRDGLIQRFEFTYEISHKTLKRYLEYASANPAEIDLMTFQDLIRTANEQGLLLGDWSDWRQYRDMRSRTSHTYDEAVALTVVQGIEKFLTEAVFLQNTLQEKLAE</sequence>
<dbReference type="NCBIfam" id="TIGR01987">
    <property type="entry name" value="HI0074"/>
    <property type="match status" value="1"/>
</dbReference>
<protein>
    <submittedName>
        <fullName evidence="1">Nucleotidyltransferase</fullName>
    </submittedName>
</protein>
<dbReference type="EMBL" id="MTBO01000017">
    <property type="protein sequence ID" value="OSI16217.1"/>
    <property type="molecule type" value="Genomic_DNA"/>
</dbReference>
<name>A0A1X3D9K9_9NEIS</name>
<dbReference type="Proteomes" id="UP000193118">
    <property type="component" value="Unassembled WGS sequence"/>
</dbReference>
<proteinExistence type="predicted"/>
<dbReference type="STRING" id="194197.BWD09_07700"/>
<reference evidence="2" key="1">
    <citation type="submission" date="2017-01" db="EMBL/GenBank/DDBJ databases">
        <authorList>
            <person name="Wolfgang W.J."/>
            <person name="Cole J."/>
            <person name="Wroblewski D."/>
            <person name="Mcginnis J."/>
            <person name="Musser K.A."/>
        </authorList>
    </citation>
    <scope>NUCLEOTIDE SEQUENCE [LARGE SCALE GENOMIC DNA]</scope>
    <source>
        <strain evidence="2">DSM 19151</strain>
    </source>
</reference>
<dbReference type="OrthoDB" id="9810452at2"/>
<dbReference type="GO" id="GO:0016740">
    <property type="term" value="F:transferase activity"/>
    <property type="evidence" value="ECO:0007669"/>
    <property type="project" value="UniProtKB-KW"/>
</dbReference>
<comment type="caution">
    <text evidence="1">The sequence shown here is derived from an EMBL/GenBank/DDBJ whole genome shotgun (WGS) entry which is preliminary data.</text>
</comment>
<gene>
    <name evidence="1" type="ORF">BWD09_07700</name>
</gene>
<dbReference type="AlphaFoldDB" id="A0A1X3D9K9"/>
<accession>A0A1X3D9K9</accession>
<dbReference type="Gene3D" id="1.20.120.330">
    <property type="entry name" value="Nucleotidyltransferases domain 2"/>
    <property type="match status" value="1"/>
</dbReference>
<organism evidence="1 2">
    <name type="scientific">Neisseria dentiae</name>
    <dbReference type="NCBI Taxonomy" id="194197"/>
    <lineage>
        <taxon>Bacteria</taxon>
        <taxon>Pseudomonadati</taxon>
        <taxon>Pseudomonadota</taxon>
        <taxon>Betaproteobacteria</taxon>
        <taxon>Neisseriales</taxon>
        <taxon>Neisseriaceae</taxon>
        <taxon>Neisseria</taxon>
    </lineage>
</organism>
<evidence type="ECO:0000313" key="2">
    <source>
        <dbReference type="Proteomes" id="UP000193118"/>
    </source>
</evidence>
<dbReference type="InterPro" id="IPR010235">
    <property type="entry name" value="HepT"/>
</dbReference>
<dbReference type="Pfam" id="PF08780">
    <property type="entry name" value="NTase_sub_bind"/>
    <property type="match status" value="1"/>
</dbReference>
<keyword evidence="2" id="KW-1185">Reference proteome</keyword>
<keyword evidence="1" id="KW-0808">Transferase</keyword>
<dbReference type="SUPFAM" id="SSF81593">
    <property type="entry name" value="Nucleotidyltransferase substrate binding subunit/domain"/>
    <property type="match status" value="1"/>
</dbReference>